<accession>A0ABU0CWK2</accession>
<dbReference type="EMBL" id="JAUSUQ010000014">
    <property type="protein sequence ID" value="MDQ0340488.1"/>
    <property type="molecule type" value="Genomic_DNA"/>
</dbReference>
<proteinExistence type="predicted"/>
<comment type="caution">
    <text evidence="1">The sequence shown here is derived from an EMBL/GenBank/DDBJ whole genome shotgun (WGS) entry which is preliminary data.</text>
</comment>
<reference evidence="1 2" key="1">
    <citation type="submission" date="2023-07" db="EMBL/GenBank/DDBJ databases">
        <title>Genomic Encyclopedia of Type Strains, Phase IV (KMG-IV): sequencing the most valuable type-strain genomes for metagenomic binning, comparative biology and taxonomic classification.</title>
        <authorList>
            <person name="Goeker M."/>
        </authorList>
    </citation>
    <scope>NUCLEOTIDE SEQUENCE [LARGE SCALE GENOMIC DNA]</scope>
    <source>
        <strain evidence="1 2">DSM 17740</strain>
    </source>
</reference>
<sequence length="51" mass="5673">MISFLLILIAGVPFYLLLNPPQLSPAKKPAPLTINEMYHLNISYVESGESK</sequence>
<evidence type="ECO:0000313" key="2">
    <source>
        <dbReference type="Proteomes" id="UP001232445"/>
    </source>
</evidence>
<dbReference type="Proteomes" id="UP001232445">
    <property type="component" value="Unassembled WGS sequence"/>
</dbReference>
<protein>
    <submittedName>
        <fullName evidence="1">Uncharacterized protein</fullName>
    </submittedName>
</protein>
<keyword evidence="2" id="KW-1185">Reference proteome</keyword>
<evidence type="ECO:0000313" key="1">
    <source>
        <dbReference type="EMBL" id="MDQ0340488.1"/>
    </source>
</evidence>
<dbReference type="RefSeq" id="WP_307342203.1">
    <property type="nucleotide sequence ID" value="NZ_JAUSUQ010000014.1"/>
</dbReference>
<gene>
    <name evidence="1" type="ORF">J2S00_003303</name>
</gene>
<organism evidence="1 2">
    <name type="scientific">Caldalkalibacillus uzonensis</name>
    <dbReference type="NCBI Taxonomy" id="353224"/>
    <lineage>
        <taxon>Bacteria</taxon>
        <taxon>Bacillati</taxon>
        <taxon>Bacillota</taxon>
        <taxon>Bacilli</taxon>
        <taxon>Bacillales</taxon>
        <taxon>Bacillaceae</taxon>
        <taxon>Caldalkalibacillus</taxon>
    </lineage>
</organism>
<name>A0ABU0CWK2_9BACI</name>